<gene>
    <name evidence="1" type="ORF">SY85_19605</name>
</gene>
<reference evidence="2" key="1">
    <citation type="submission" date="2015-01" db="EMBL/GenBank/DDBJ databases">
        <title>Flavisolibacter sp./LCS9/ whole genome sequencing.</title>
        <authorList>
            <person name="Kim M.K."/>
            <person name="Srinivasan S."/>
            <person name="Lee J.-J."/>
        </authorList>
    </citation>
    <scope>NUCLEOTIDE SEQUENCE [LARGE SCALE GENOMIC DNA]</scope>
    <source>
        <strain evidence="2">LCS9</strain>
    </source>
</reference>
<dbReference type="EMBL" id="CP011390">
    <property type="protein sequence ID" value="ANE52359.1"/>
    <property type="molecule type" value="Genomic_DNA"/>
</dbReference>
<protein>
    <submittedName>
        <fullName evidence="1">Uncharacterized protein</fullName>
    </submittedName>
</protein>
<reference evidence="1 2" key="2">
    <citation type="journal article" date="2016" name="Int. J. Syst. Evol. Microbiol.">
        <title>Flavisolibacter tropicus sp. nov., isolated from tropical soil.</title>
        <authorList>
            <person name="Lee J.J."/>
            <person name="Kang M.S."/>
            <person name="Kim G.S."/>
            <person name="Lee C.S."/>
            <person name="Lim S."/>
            <person name="Lee J."/>
            <person name="Roh S.H."/>
            <person name="Kang H."/>
            <person name="Ha J.M."/>
            <person name="Bae S."/>
            <person name="Jung H.Y."/>
            <person name="Kim M.K."/>
        </authorList>
    </citation>
    <scope>NUCLEOTIDE SEQUENCE [LARGE SCALE GENOMIC DNA]</scope>
    <source>
        <strain evidence="1 2">LCS9</strain>
    </source>
</reference>
<accession>A0A172TZ25</accession>
<dbReference type="KEGG" id="fla:SY85_19605"/>
<proteinExistence type="predicted"/>
<evidence type="ECO:0000313" key="1">
    <source>
        <dbReference type="EMBL" id="ANE52359.1"/>
    </source>
</evidence>
<organism evidence="1 2">
    <name type="scientific">Flavisolibacter tropicus</name>
    <dbReference type="NCBI Taxonomy" id="1492898"/>
    <lineage>
        <taxon>Bacteria</taxon>
        <taxon>Pseudomonadati</taxon>
        <taxon>Bacteroidota</taxon>
        <taxon>Chitinophagia</taxon>
        <taxon>Chitinophagales</taxon>
        <taxon>Chitinophagaceae</taxon>
        <taxon>Flavisolibacter</taxon>
    </lineage>
</organism>
<keyword evidence="2" id="KW-1185">Reference proteome</keyword>
<dbReference type="STRING" id="1492898.SY85_19605"/>
<dbReference type="AlphaFoldDB" id="A0A172TZ25"/>
<dbReference type="Proteomes" id="UP000077177">
    <property type="component" value="Chromosome"/>
</dbReference>
<evidence type="ECO:0000313" key="2">
    <source>
        <dbReference type="Proteomes" id="UP000077177"/>
    </source>
</evidence>
<sequence>MLLSCQKQVLKDNTCSCSNDTSFSEVKNLLTAHPWQINEVIDPFSGTRYKRGVLTDGKDFATARYLYKENGTLTGNTWQGSIANTCYTLLDNRKIQVCSPPCIDIYNVISIGATEYSYKDNSGTIFILGPVEASETTGHK</sequence>
<name>A0A172TZ25_9BACT</name>